<reference evidence="3 4" key="1">
    <citation type="submission" date="2018-02" db="EMBL/GenBank/DDBJ databases">
        <title>Genome sequences of Apibacter spp., gut symbionts of Asian honey bees.</title>
        <authorList>
            <person name="Kwong W.K."/>
            <person name="Steele M.I."/>
            <person name="Moran N.A."/>
        </authorList>
    </citation>
    <scope>NUCLEOTIDE SEQUENCE [LARGE SCALE GENOMIC DNA]</scope>
    <source>
        <strain evidence="4">wkB301</strain>
    </source>
</reference>
<name>A0A2S8A832_9FLAO</name>
<keyword evidence="3" id="KW-0456">Lyase</keyword>
<feature type="active site" description="Proton donor" evidence="1">
    <location>
        <position position="94"/>
    </location>
</feature>
<keyword evidence="4" id="KW-1185">Reference proteome</keyword>
<dbReference type="AlphaFoldDB" id="A0A2S8A832"/>
<comment type="cofactor">
    <cofactor evidence="2">
        <name>Zn(2+)</name>
        <dbReference type="ChEBI" id="CHEBI:29105"/>
    </cofactor>
    <text evidence="2">Binds 2 Zn(2+) ions per subunit. One is catalytic and the other provides a structural contribution.</text>
</comment>
<gene>
    <name evidence="3" type="ORF">C4S77_12285</name>
</gene>
<dbReference type="PIRSF" id="PIRSF001359">
    <property type="entry name" value="F_bP_aldolase_II"/>
    <property type="match status" value="1"/>
</dbReference>
<comment type="caution">
    <text evidence="3">The sequence shown here is derived from an EMBL/GenBank/DDBJ whole genome shotgun (WGS) entry which is preliminary data.</text>
</comment>
<dbReference type="EMBL" id="PSZM01000046">
    <property type="protein sequence ID" value="PQL90646.1"/>
    <property type="molecule type" value="Genomic_DNA"/>
</dbReference>
<dbReference type="InterPro" id="IPR000771">
    <property type="entry name" value="FBA_II"/>
</dbReference>
<organism evidence="3 4">
    <name type="scientific">Apibacter adventoris</name>
    <dbReference type="NCBI Taxonomy" id="1679466"/>
    <lineage>
        <taxon>Bacteria</taxon>
        <taxon>Pseudomonadati</taxon>
        <taxon>Bacteroidota</taxon>
        <taxon>Flavobacteriia</taxon>
        <taxon>Flavobacteriales</taxon>
        <taxon>Weeksellaceae</taxon>
        <taxon>Apibacter</taxon>
    </lineage>
</organism>
<dbReference type="InterPro" id="IPR013785">
    <property type="entry name" value="Aldolase_TIM"/>
</dbReference>
<dbReference type="Gene3D" id="3.20.20.70">
    <property type="entry name" value="Aldolase class I"/>
    <property type="match status" value="1"/>
</dbReference>
<evidence type="ECO:0000256" key="1">
    <source>
        <dbReference type="PIRSR" id="PIRSR001359-1"/>
    </source>
</evidence>
<dbReference type="GO" id="GO:0008270">
    <property type="term" value="F:zinc ion binding"/>
    <property type="evidence" value="ECO:0007669"/>
    <property type="project" value="InterPro"/>
</dbReference>
<protein>
    <submittedName>
        <fullName evidence="3">Fructose-bisphosphate aldolase</fullName>
        <ecNumber evidence="3">4.1.2.13</ecNumber>
    </submittedName>
</protein>
<dbReference type="EC" id="4.1.2.13" evidence="3"/>
<feature type="binding site" evidence="2">
    <location>
        <position position="95"/>
    </location>
    <ligand>
        <name>Zn(2+)</name>
        <dbReference type="ChEBI" id="CHEBI:29105"/>
        <label>1</label>
        <note>catalytic</note>
    </ligand>
</feature>
<sequence length="331" mass="36720">MINYNELGVVNTKQMLSRALKERYAVPGFNFCHLEQVQAIIQAIVETKSPVILQILKSDREYIGPKLIPNIVKGLVEYAKDLGLEKPQIALHLDHGDTLELCKNCIDDGFSSVMIDGSHLPFEENIKLTKSVVDYAHKFNVTVEGELGVIAGAEGYKYSKISTYTEPEDVINFVSHTGCDSLAISIGTAHGSYKFTAEQCEKDERGVLVPPPLAFNVLEEIERKLSDFPIVLHGSSTVPQDKVKTINLYGGKLKDAIGIPESQLAKAAKQAVCKINIDSDSRLTMTASIRKFFAEIPYEYDPRIYLAIARDDMKEVYKHLISNVLGSANKL</sequence>
<dbReference type="RefSeq" id="WP_105247786.1">
    <property type="nucleotide sequence ID" value="NZ_PSZM01000046.1"/>
</dbReference>
<dbReference type="SUPFAM" id="SSF51569">
    <property type="entry name" value="Aldolase"/>
    <property type="match status" value="1"/>
</dbReference>
<dbReference type="PANTHER" id="PTHR30304">
    <property type="entry name" value="D-TAGATOSE-1,6-BISPHOSPHATE ALDOLASE"/>
    <property type="match status" value="1"/>
</dbReference>
<feature type="binding site" evidence="2">
    <location>
        <position position="233"/>
    </location>
    <ligand>
        <name>Zn(2+)</name>
        <dbReference type="ChEBI" id="CHEBI:29105"/>
        <label>1</label>
        <note>catalytic</note>
    </ligand>
</feature>
<dbReference type="OrthoDB" id="9803995at2"/>
<evidence type="ECO:0000313" key="3">
    <source>
        <dbReference type="EMBL" id="PQL90646.1"/>
    </source>
</evidence>
<evidence type="ECO:0000313" key="4">
    <source>
        <dbReference type="Proteomes" id="UP000238042"/>
    </source>
</evidence>
<keyword evidence="2" id="KW-0862">Zinc</keyword>
<dbReference type="NCBIfam" id="TIGR00167">
    <property type="entry name" value="cbbA"/>
    <property type="match status" value="1"/>
</dbReference>
<keyword evidence="2" id="KW-0479">Metal-binding</keyword>
<dbReference type="InterPro" id="IPR050246">
    <property type="entry name" value="Class_II_FBP_aldolase"/>
</dbReference>
<dbReference type="Proteomes" id="UP000238042">
    <property type="component" value="Unassembled WGS sequence"/>
</dbReference>
<feature type="binding site" evidence="2">
    <location>
        <position position="146"/>
    </location>
    <ligand>
        <name>Zn(2+)</name>
        <dbReference type="ChEBI" id="CHEBI:29105"/>
        <label>2</label>
    </ligand>
</feature>
<proteinExistence type="predicted"/>
<dbReference type="CDD" id="cd00947">
    <property type="entry name" value="TBP_aldolase_IIB"/>
    <property type="match status" value="1"/>
</dbReference>
<dbReference type="GO" id="GO:0005975">
    <property type="term" value="P:carbohydrate metabolic process"/>
    <property type="evidence" value="ECO:0007669"/>
    <property type="project" value="InterPro"/>
</dbReference>
<dbReference type="PANTHER" id="PTHR30304:SF0">
    <property type="entry name" value="D-TAGATOSE-1,6-BISPHOSPHATE ALDOLASE SUBUNIT GATY-RELATED"/>
    <property type="match status" value="1"/>
</dbReference>
<feature type="binding site" evidence="2">
    <location>
        <position position="116"/>
    </location>
    <ligand>
        <name>Zn(2+)</name>
        <dbReference type="ChEBI" id="CHEBI:29105"/>
        <label>2</label>
    </ligand>
</feature>
<accession>A0A2S8A832</accession>
<dbReference type="Pfam" id="PF01116">
    <property type="entry name" value="F_bP_aldolase"/>
    <property type="match status" value="1"/>
</dbReference>
<feature type="binding site" evidence="2">
    <location>
        <position position="190"/>
    </location>
    <ligand>
        <name>Zn(2+)</name>
        <dbReference type="ChEBI" id="CHEBI:29105"/>
        <label>1</label>
        <note>catalytic</note>
    </ligand>
</feature>
<evidence type="ECO:0000256" key="2">
    <source>
        <dbReference type="PIRSR" id="PIRSR001359-3"/>
    </source>
</evidence>
<dbReference type="GO" id="GO:0004332">
    <property type="term" value="F:fructose-bisphosphate aldolase activity"/>
    <property type="evidence" value="ECO:0007669"/>
    <property type="project" value="UniProtKB-EC"/>
</dbReference>